<evidence type="ECO:0000313" key="8">
    <source>
        <dbReference type="Proteomes" id="UP000263014"/>
    </source>
</evidence>
<dbReference type="Proteomes" id="UP000095651">
    <property type="component" value="Unassembled WGS sequence"/>
</dbReference>
<dbReference type="AlphaFoldDB" id="A0A174DH96"/>
<evidence type="ECO:0000313" key="3">
    <source>
        <dbReference type="EMBL" id="RGI94037.1"/>
    </source>
</evidence>
<proteinExistence type="predicted"/>
<evidence type="ECO:0000313" key="7">
    <source>
        <dbReference type="Proteomes" id="UP000261257"/>
    </source>
</evidence>
<evidence type="ECO:0000313" key="5">
    <source>
        <dbReference type="Proteomes" id="UP000095651"/>
    </source>
</evidence>
<dbReference type="Proteomes" id="UP000261023">
    <property type="component" value="Unassembled WGS sequence"/>
</dbReference>
<evidence type="ECO:0000313" key="4">
    <source>
        <dbReference type="EMBL" id="RGL99629.1"/>
    </source>
</evidence>
<evidence type="ECO:0000313" key="2">
    <source>
        <dbReference type="EMBL" id="RGD67663.1"/>
    </source>
</evidence>
<protein>
    <submittedName>
        <fullName evidence="1">Uncharacterized protein</fullName>
    </submittedName>
</protein>
<evidence type="ECO:0000313" key="1">
    <source>
        <dbReference type="EMBL" id="CUO23515.1"/>
    </source>
</evidence>
<dbReference type="RefSeq" id="WP_002601508.1">
    <property type="nucleotide sequence ID" value="NZ_CABIXC010000004.1"/>
</dbReference>
<name>A0A174DH96_9FIRM</name>
<dbReference type="EMBL" id="QSSQ01000030">
    <property type="protein sequence ID" value="RGL99629.1"/>
    <property type="molecule type" value="Genomic_DNA"/>
</dbReference>
<reference evidence="1 5" key="1">
    <citation type="submission" date="2015-09" db="EMBL/GenBank/DDBJ databases">
        <authorList>
            <consortium name="Pathogen Informatics"/>
        </authorList>
    </citation>
    <scope>NUCLEOTIDE SEQUENCE [LARGE SCALE GENOMIC DNA]</scope>
    <source>
        <strain evidence="1 5">2789STDY5608850</strain>
    </source>
</reference>
<dbReference type="EMBL" id="QTJW01000023">
    <property type="protein sequence ID" value="RGD67663.1"/>
    <property type="molecule type" value="Genomic_DNA"/>
</dbReference>
<dbReference type="EMBL" id="QSON01000046">
    <property type="protein sequence ID" value="RGI94037.1"/>
    <property type="molecule type" value="Genomic_DNA"/>
</dbReference>
<dbReference type="Proteomes" id="UP000263014">
    <property type="component" value="Unassembled WGS sequence"/>
</dbReference>
<organism evidence="1 5">
    <name type="scientific">Hungatella hathewayi</name>
    <dbReference type="NCBI Taxonomy" id="154046"/>
    <lineage>
        <taxon>Bacteria</taxon>
        <taxon>Bacillati</taxon>
        <taxon>Bacillota</taxon>
        <taxon>Clostridia</taxon>
        <taxon>Lachnospirales</taxon>
        <taxon>Lachnospiraceae</taxon>
        <taxon>Hungatella</taxon>
    </lineage>
</organism>
<reference evidence="6 7" key="2">
    <citation type="submission" date="2018-08" db="EMBL/GenBank/DDBJ databases">
        <title>A genome reference for cultivated species of the human gut microbiota.</title>
        <authorList>
            <person name="Zou Y."/>
            <person name="Xue W."/>
            <person name="Luo G."/>
        </authorList>
    </citation>
    <scope>NUCLEOTIDE SEQUENCE [LARGE SCALE GENOMIC DNA]</scope>
    <source>
        <strain evidence="2 6">AF19-13AC</strain>
        <strain evidence="4 7">TF05-11AC</strain>
        <strain evidence="3 8">TM09-12</strain>
    </source>
</reference>
<evidence type="ECO:0000313" key="6">
    <source>
        <dbReference type="Proteomes" id="UP000261023"/>
    </source>
</evidence>
<sequence>MEKIREGSGRTDLLEQLSSRMGCQYLSDLRGTKRRFQCRAALDEIPAEEYTTETWNDAIYYITGEKTEYSTSTEAKKGLMIRLEKNSQR</sequence>
<dbReference type="Proteomes" id="UP000261257">
    <property type="component" value="Unassembled WGS sequence"/>
</dbReference>
<dbReference type="EMBL" id="CYZE01000004">
    <property type="protein sequence ID" value="CUO23515.1"/>
    <property type="molecule type" value="Genomic_DNA"/>
</dbReference>
<dbReference type="OrthoDB" id="1653472at2"/>
<gene>
    <name evidence="2" type="ORF">DWX31_26495</name>
    <name evidence="4" type="ORF">DXC39_23000</name>
    <name evidence="3" type="ORF">DXD79_33830</name>
    <name evidence="1" type="ORF">ERS852407_02240</name>
</gene>
<accession>A0A174DH96</accession>